<gene>
    <name evidence="6" type="ORF">F0562_034735</name>
</gene>
<evidence type="ECO:0000313" key="7">
    <source>
        <dbReference type="Proteomes" id="UP000325577"/>
    </source>
</evidence>
<evidence type="ECO:0000256" key="1">
    <source>
        <dbReference type="ARBA" id="ARBA00005842"/>
    </source>
</evidence>
<dbReference type="Pfam" id="PF01715">
    <property type="entry name" value="IPPT"/>
    <property type="match status" value="2"/>
</dbReference>
<dbReference type="Proteomes" id="UP000325577">
    <property type="component" value="Linkage Group LG21"/>
</dbReference>
<dbReference type="OrthoDB" id="775260at2759"/>
<evidence type="ECO:0000256" key="4">
    <source>
        <dbReference type="ARBA" id="ARBA00022741"/>
    </source>
</evidence>
<dbReference type="InterPro" id="IPR039657">
    <property type="entry name" value="Dimethylallyltransferase"/>
</dbReference>
<comment type="similarity">
    <text evidence="1">Belongs to the IPP transferase family.</text>
</comment>
<dbReference type="PANTHER" id="PTHR11088:SF74">
    <property type="entry name" value="ADENYLATE ISOPENTENYLTRANSFERASE 5, CHLOROPLASTIC"/>
    <property type="match status" value="1"/>
</dbReference>
<accession>A0A5J5AAJ9</accession>
<dbReference type="SUPFAM" id="SSF52540">
    <property type="entry name" value="P-loop containing nucleoside triphosphate hydrolases"/>
    <property type="match status" value="1"/>
</dbReference>
<protein>
    <recommendedName>
        <fullName evidence="8">Adenylate isopentenyltransferase</fullName>
    </recommendedName>
</protein>
<sequence length="272" mass="30393">MESFITRRRKDKVVVVVGATGTGKSRLSIDLATRRIVDPNVDFTAADFRHHASVAIESIARRDRLPIIAGGSNSYIKALVNDEIDFQSQYECCFLWVDVSLPVLYSFVSERVDRMVAAGMVDEVRRIFNPKADYTRGIRRAIGVPELDRFLRAESTADEETRDKLLEAAVREIKANTCKLARRQLQKIESLQNQFGWNMHCLDGTEAFIKRGDEADEAWENQVVERSIMIVDQFLCKDDFMAPITASTSPSVITKATVLGSASTPAVATATL</sequence>
<evidence type="ECO:0000313" key="6">
    <source>
        <dbReference type="EMBL" id="KAA8527550.1"/>
    </source>
</evidence>
<keyword evidence="5" id="KW-0067">ATP-binding</keyword>
<dbReference type="GO" id="GO:0006400">
    <property type="term" value="P:tRNA modification"/>
    <property type="evidence" value="ECO:0007669"/>
    <property type="project" value="TreeGrafter"/>
</dbReference>
<reference evidence="6 7" key="1">
    <citation type="submission" date="2019-09" db="EMBL/GenBank/DDBJ databases">
        <title>A chromosome-level genome assembly of the Chinese tupelo Nyssa sinensis.</title>
        <authorList>
            <person name="Yang X."/>
            <person name="Kang M."/>
            <person name="Yang Y."/>
            <person name="Xiong H."/>
            <person name="Wang M."/>
            <person name="Zhang Z."/>
            <person name="Wang Z."/>
            <person name="Wu H."/>
            <person name="Ma T."/>
            <person name="Liu J."/>
            <person name="Xi Z."/>
        </authorList>
    </citation>
    <scope>NUCLEOTIDE SEQUENCE [LARGE SCALE GENOMIC DNA]</scope>
    <source>
        <strain evidence="6">J267</strain>
        <tissue evidence="6">Leaf</tissue>
    </source>
</reference>
<dbReference type="InterPro" id="IPR027417">
    <property type="entry name" value="P-loop_NTPase"/>
</dbReference>
<dbReference type="GO" id="GO:0005739">
    <property type="term" value="C:mitochondrion"/>
    <property type="evidence" value="ECO:0007669"/>
    <property type="project" value="TreeGrafter"/>
</dbReference>
<organism evidence="6 7">
    <name type="scientific">Nyssa sinensis</name>
    <dbReference type="NCBI Taxonomy" id="561372"/>
    <lineage>
        <taxon>Eukaryota</taxon>
        <taxon>Viridiplantae</taxon>
        <taxon>Streptophyta</taxon>
        <taxon>Embryophyta</taxon>
        <taxon>Tracheophyta</taxon>
        <taxon>Spermatophyta</taxon>
        <taxon>Magnoliopsida</taxon>
        <taxon>eudicotyledons</taxon>
        <taxon>Gunneridae</taxon>
        <taxon>Pentapetalae</taxon>
        <taxon>asterids</taxon>
        <taxon>Cornales</taxon>
        <taxon>Nyssaceae</taxon>
        <taxon>Nyssa</taxon>
    </lineage>
</organism>
<proteinExistence type="inferred from homology"/>
<evidence type="ECO:0008006" key="8">
    <source>
        <dbReference type="Google" id="ProtNLM"/>
    </source>
</evidence>
<keyword evidence="2" id="KW-0808">Transferase</keyword>
<keyword evidence="4" id="KW-0547">Nucleotide-binding</keyword>
<dbReference type="AlphaFoldDB" id="A0A5J5AAJ9"/>
<evidence type="ECO:0000256" key="5">
    <source>
        <dbReference type="ARBA" id="ARBA00022840"/>
    </source>
</evidence>
<dbReference type="GO" id="GO:0009691">
    <property type="term" value="P:cytokinin biosynthetic process"/>
    <property type="evidence" value="ECO:0007669"/>
    <property type="project" value="UniProtKB-KW"/>
</dbReference>
<evidence type="ECO:0000256" key="3">
    <source>
        <dbReference type="ARBA" id="ARBA00022712"/>
    </source>
</evidence>
<evidence type="ECO:0000256" key="2">
    <source>
        <dbReference type="ARBA" id="ARBA00022679"/>
    </source>
</evidence>
<name>A0A5J5AAJ9_9ASTE</name>
<dbReference type="GO" id="GO:0005524">
    <property type="term" value="F:ATP binding"/>
    <property type="evidence" value="ECO:0007669"/>
    <property type="project" value="UniProtKB-KW"/>
</dbReference>
<dbReference type="PANTHER" id="PTHR11088">
    <property type="entry name" value="TRNA DIMETHYLALLYLTRANSFERASE"/>
    <property type="match status" value="1"/>
</dbReference>
<keyword evidence="7" id="KW-1185">Reference proteome</keyword>
<dbReference type="GO" id="GO:0052381">
    <property type="term" value="F:tRNA dimethylallyltransferase activity"/>
    <property type="evidence" value="ECO:0007669"/>
    <property type="project" value="TreeGrafter"/>
</dbReference>
<dbReference type="Gene3D" id="3.40.50.300">
    <property type="entry name" value="P-loop containing nucleotide triphosphate hydrolases"/>
    <property type="match status" value="1"/>
</dbReference>
<dbReference type="EMBL" id="CM018045">
    <property type="protein sequence ID" value="KAA8527550.1"/>
    <property type="molecule type" value="Genomic_DNA"/>
</dbReference>
<keyword evidence="3" id="KW-0203">Cytokinin biosynthesis</keyword>